<dbReference type="EMBL" id="BDMD01000048">
    <property type="protein sequence ID" value="GBF09207.1"/>
    <property type="molecule type" value="Genomic_DNA"/>
</dbReference>
<dbReference type="AlphaFoldDB" id="A0A401H9X2"/>
<keyword evidence="7" id="KW-0408">Iron</keyword>
<reference evidence="13 14" key="1">
    <citation type="submission" date="2017-02" db="EMBL/GenBank/DDBJ databases">
        <title>isolation and characterization of a novel temperate virus Aeropyrum globular virus 1 infecting hyperthermophilic archaeon Aeropyrum.</title>
        <authorList>
            <person name="Yumiya M."/>
            <person name="Yoshida T."/>
            <person name="Sako Y."/>
        </authorList>
    </citation>
    <scope>NUCLEOTIDE SEQUENCE [LARGE SCALE GENOMIC DNA]</scope>
    <source>
        <strain evidence="13 14">YK1-12-2013</strain>
    </source>
</reference>
<evidence type="ECO:0000256" key="5">
    <source>
        <dbReference type="ARBA" id="ARBA00022989"/>
    </source>
</evidence>
<keyword evidence="6" id="KW-0560">Oxidoreductase</keyword>
<accession>A0A401H9X2</accession>
<keyword evidence="8" id="KW-0350">Heme biosynthesis</keyword>
<evidence type="ECO:0000256" key="10">
    <source>
        <dbReference type="ARBA" id="ARBA00023157"/>
    </source>
</evidence>
<dbReference type="Proteomes" id="UP000291213">
    <property type="component" value="Unassembled WGS sequence"/>
</dbReference>
<dbReference type="GO" id="GO:0046872">
    <property type="term" value="F:metal ion binding"/>
    <property type="evidence" value="ECO:0007669"/>
    <property type="project" value="UniProtKB-KW"/>
</dbReference>
<evidence type="ECO:0000256" key="2">
    <source>
        <dbReference type="ARBA" id="ARBA00022475"/>
    </source>
</evidence>
<evidence type="ECO:0000256" key="4">
    <source>
        <dbReference type="ARBA" id="ARBA00022723"/>
    </source>
</evidence>
<comment type="caution">
    <text evidence="13">The sequence shown here is derived from an EMBL/GenBank/DDBJ whole genome shotgun (WGS) entry which is preliminary data.</text>
</comment>
<comment type="pathway">
    <text evidence="11">Porphyrin-containing compound metabolism.</text>
</comment>
<evidence type="ECO:0000313" key="13">
    <source>
        <dbReference type="EMBL" id="GBF09207.1"/>
    </source>
</evidence>
<comment type="subcellular location">
    <subcellularLocation>
        <location evidence="1">Membrane</location>
        <topology evidence="1">Multi-pass membrane protein</topology>
    </subcellularLocation>
</comment>
<dbReference type="Pfam" id="PF02628">
    <property type="entry name" value="COX15-CtaA"/>
    <property type="match status" value="1"/>
</dbReference>
<dbReference type="GO" id="GO:0006784">
    <property type="term" value="P:heme A biosynthetic process"/>
    <property type="evidence" value="ECO:0007669"/>
    <property type="project" value="InterPro"/>
</dbReference>
<dbReference type="GO" id="GO:0016491">
    <property type="term" value="F:oxidoreductase activity"/>
    <property type="evidence" value="ECO:0007669"/>
    <property type="project" value="UniProtKB-KW"/>
</dbReference>
<keyword evidence="10" id="KW-1015">Disulfide bond</keyword>
<name>A0A401H9X2_AERPX</name>
<dbReference type="InterPro" id="IPR003780">
    <property type="entry name" value="COX15/CtaA_fam"/>
</dbReference>
<evidence type="ECO:0000256" key="7">
    <source>
        <dbReference type="ARBA" id="ARBA00023004"/>
    </source>
</evidence>
<feature type="transmembrane region" description="Helical" evidence="12">
    <location>
        <begin position="134"/>
        <end position="152"/>
    </location>
</feature>
<dbReference type="InterPro" id="IPR050450">
    <property type="entry name" value="COX15/CtaA_HemeA_synthase"/>
</dbReference>
<evidence type="ECO:0000256" key="3">
    <source>
        <dbReference type="ARBA" id="ARBA00022692"/>
    </source>
</evidence>
<keyword evidence="4" id="KW-0479">Metal-binding</keyword>
<dbReference type="GO" id="GO:0016020">
    <property type="term" value="C:membrane"/>
    <property type="evidence" value="ECO:0007669"/>
    <property type="project" value="UniProtKB-SubCell"/>
</dbReference>
<evidence type="ECO:0000256" key="9">
    <source>
        <dbReference type="ARBA" id="ARBA00023136"/>
    </source>
</evidence>
<proteinExistence type="predicted"/>
<evidence type="ECO:0000313" key="14">
    <source>
        <dbReference type="Proteomes" id="UP000291213"/>
    </source>
</evidence>
<gene>
    <name evidence="13" type="ORF">apy_09320</name>
</gene>
<sequence length="161" mass="17013">MKHLKIGRDQALPLAPARVHVYAYAGVALLFLAVTIGAFTRAYGAGMGCGPDWPTCNGEIVPFTSDTATLLEYFHRVAAGLGFVLISYAAYLALKTPGDVSVRLWAMATVVVLMAQIILGAVVVWYHLNPPLSALHTTLAIVTVALATGMAVKLSQSSARS</sequence>
<organism evidence="13 14">
    <name type="scientific">Aeropyrum pernix</name>
    <dbReference type="NCBI Taxonomy" id="56636"/>
    <lineage>
        <taxon>Archaea</taxon>
        <taxon>Thermoproteota</taxon>
        <taxon>Thermoprotei</taxon>
        <taxon>Desulfurococcales</taxon>
        <taxon>Desulfurococcaceae</taxon>
        <taxon>Aeropyrum</taxon>
    </lineage>
</organism>
<feature type="transmembrane region" description="Helical" evidence="12">
    <location>
        <begin position="104"/>
        <end position="128"/>
    </location>
</feature>
<feature type="transmembrane region" description="Helical" evidence="12">
    <location>
        <begin position="21"/>
        <end position="43"/>
    </location>
</feature>
<keyword evidence="5 12" id="KW-1133">Transmembrane helix</keyword>
<evidence type="ECO:0000256" key="6">
    <source>
        <dbReference type="ARBA" id="ARBA00023002"/>
    </source>
</evidence>
<keyword evidence="9 12" id="KW-0472">Membrane</keyword>
<keyword evidence="2" id="KW-1003">Cell membrane</keyword>
<evidence type="ECO:0000256" key="8">
    <source>
        <dbReference type="ARBA" id="ARBA00023133"/>
    </source>
</evidence>
<protein>
    <submittedName>
        <fullName evidence="13">Cytochrome AA3 controlling protein</fullName>
    </submittedName>
</protein>
<dbReference type="PANTHER" id="PTHR35457">
    <property type="entry name" value="HEME A SYNTHASE"/>
    <property type="match status" value="1"/>
</dbReference>
<feature type="transmembrane region" description="Helical" evidence="12">
    <location>
        <begin position="73"/>
        <end position="92"/>
    </location>
</feature>
<keyword evidence="3 12" id="KW-0812">Transmembrane</keyword>
<dbReference type="PANTHER" id="PTHR35457:SF1">
    <property type="entry name" value="HEME A SYNTHASE"/>
    <property type="match status" value="1"/>
</dbReference>
<evidence type="ECO:0000256" key="11">
    <source>
        <dbReference type="ARBA" id="ARBA00023444"/>
    </source>
</evidence>
<evidence type="ECO:0000256" key="1">
    <source>
        <dbReference type="ARBA" id="ARBA00004141"/>
    </source>
</evidence>
<evidence type="ECO:0000256" key="12">
    <source>
        <dbReference type="SAM" id="Phobius"/>
    </source>
</evidence>